<gene>
    <name evidence="1" type="ORF">NG99_05495</name>
</gene>
<dbReference type="InterPro" id="IPR058064">
    <property type="entry name" value="STM2901-like"/>
</dbReference>
<dbReference type="RefSeq" id="WP_034889195.1">
    <property type="nucleotide sequence ID" value="NZ_JRUQ01000019.1"/>
</dbReference>
<dbReference type="OrthoDB" id="8815988at2"/>
<proteinExistence type="predicted"/>
<dbReference type="InterPro" id="IPR058522">
    <property type="entry name" value="DUF8209"/>
</dbReference>
<reference evidence="1 2" key="1">
    <citation type="submission" date="2014-10" db="EMBL/GenBank/DDBJ databases">
        <title>Genome sequence of Erwinia typographi M043b.</title>
        <authorList>
            <person name="Chan K.-G."/>
            <person name="Tan W.-S."/>
        </authorList>
    </citation>
    <scope>NUCLEOTIDE SEQUENCE [LARGE SCALE GENOMIC DNA]</scope>
    <source>
        <strain evidence="1 2">M043b</strain>
    </source>
</reference>
<keyword evidence="2" id="KW-1185">Reference proteome</keyword>
<protein>
    <submittedName>
        <fullName evidence="1">Membrane protein</fullName>
    </submittedName>
</protein>
<name>A0A0A3ZBD0_9GAMM</name>
<dbReference type="Proteomes" id="UP000030351">
    <property type="component" value="Unassembled WGS sequence"/>
</dbReference>
<organism evidence="1 2">
    <name type="scientific">Erwinia typographi</name>
    <dbReference type="NCBI Taxonomy" id="371042"/>
    <lineage>
        <taxon>Bacteria</taxon>
        <taxon>Pseudomonadati</taxon>
        <taxon>Pseudomonadota</taxon>
        <taxon>Gammaproteobacteria</taxon>
        <taxon>Enterobacterales</taxon>
        <taxon>Erwiniaceae</taxon>
        <taxon>Erwinia</taxon>
    </lineage>
</organism>
<dbReference type="AlphaFoldDB" id="A0A0A3ZBD0"/>
<comment type="caution">
    <text evidence="1">The sequence shown here is derived from an EMBL/GenBank/DDBJ whole genome shotgun (WGS) entry which is preliminary data.</text>
</comment>
<sequence>MDTVEELNGTYFYKGYSNLSAGELLFWIFLDETSEQFDVTDFLTVGLILLGQPTIDTRGKPNKATLGTSPLSSELRHYLNVETRRLPTLTTGSLKRLKFSYVTNLGAFVGRWIPILGIFVIAADVSTIAYKATNRYNTIARGNDKLW</sequence>
<dbReference type="Pfam" id="PF26636">
    <property type="entry name" value="DUF8209"/>
    <property type="match status" value="1"/>
</dbReference>
<evidence type="ECO:0000313" key="1">
    <source>
        <dbReference type="EMBL" id="KGT95089.1"/>
    </source>
</evidence>
<dbReference type="eggNOG" id="ENOG5032JU7">
    <property type="taxonomic scope" value="Bacteria"/>
</dbReference>
<evidence type="ECO:0000313" key="2">
    <source>
        <dbReference type="Proteomes" id="UP000030351"/>
    </source>
</evidence>
<accession>A0A0A3ZBD0</accession>
<dbReference type="EMBL" id="JRUQ01000019">
    <property type="protein sequence ID" value="KGT95089.1"/>
    <property type="molecule type" value="Genomic_DNA"/>
</dbReference>
<dbReference type="NCBIfam" id="NF045926">
    <property type="entry name" value="STM2901_fam"/>
    <property type="match status" value="1"/>
</dbReference>
<dbReference type="STRING" id="371042.NG99_05495"/>